<dbReference type="RefSeq" id="WP_242945416.1">
    <property type="nucleotide sequence ID" value="NZ_FQTU01000010.1"/>
</dbReference>
<evidence type="ECO:0000313" key="2">
    <source>
        <dbReference type="EMBL" id="SHE95727.1"/>
    </source>
</evidence>
<keyword evidence="1" id="KW-0812">Transmembrane</keyword>
<feature type="transmembrane region" description="Helical" evidence="1">
    <location>
        <begin position="222"/>
        <end position="240"/>
    </location>
</feature>
<feature type="transmembrane region" description="Helical" evidence="1">
    <location>
        <begin position="123"/>
        <end position="143"/>
    </location>
</feature>
<feature type="transmembrane region" description="Helical" evidence="1">
    <location>
        <begin position="429"/>
        <end position="448"/>
    </location>
</feature>
<dbReference type="Pfam" id="PF07613">
    <property type="entry name" value="DUF1576"/>
    <property type="match status" value="2"/>
</dbReference>
<dbReference type="STRING" id="1120975.SAMN02746064_01576"/>
<protein>
    <recommendedName>
        <fullName evidence="4">DUF1576 domain-containing protein</fullName>
    </recommendedName>
</protein>
<sequence length="460" mass="50083">MEFKDKLMQDGEAVLENSAIESREKILIEEEVLYINNVIVTDKLKYMVMAMMTLFLLISSLVFNTPSEIMSGMKLIIVSPSTLVTDYFEIANIGSSLFNSAIITMVGIIVARVNKVEMNGPMIAALLTLAGFSFFGKNLYNTWGIMAGVYTYSVFKKESFDKYIVQALFSTALGPLISCITFGIELNLIQGILLGNLAGFMAGFVLPPLASHFLLFHQGYSIYNIGFTAGIIGMFFMAALRGLGFQTETAVHVLSGMNEPLSMFLIIMFSMMLFIGLFLNQFSFKGLSDLFKLSGRLSSDFVSQVGFGIVLINMSLLGFLSMFYVILLGGDLNGPVIGGIFTVVGFGAYGKHLRNVVPILLGVYIASLFNVYDTASTVALLAALFGTTLAPIAGHYGPIHGIIAGFLHMSMTMNVSYLHGGMNLYNNGFSGGFVAAALAPLFESVGFLKNRADNYENLYK</sequence>
<feature type="transmembrane region" description="Helical" evidence="1">
    <location>
        <begin position="301"/>
        <end position="325"/>
    </location>
</feature>
<gene>
    <name evidence="2" type="ORF">SAMN02746064_01576</name>
</gene>
<proteinExistence type="predicted"/>
<organism evidence="2 3">
    <name type="scientific">Alkalibacter saccharofermentans DSM 14828</name>
    <dbReference type="NCBI Taxonomy" id="1120975"/>
    <lineage>
        <taxon>Bacteria</taxon>
        <taxon>Bacillati</taxon>
        <taxon>Bacillota</taxon>
        <taxon>Clostridia</taxon>
        <taxon>Eubacteriales</taxon>
        <taxon>Eubacteriaceae</taxon>
        <taxon>Alkalibacter</taxon>
    </lineage>
</organism>
<feature type="transmembrane region" description="Helical" evidence="1">
    <location>
        <begin position="191"/>
        <end position="210"/>
    </location>
</feature>
<evidence type="ECO:0000256" key="1">
    <source>
        <dbReference type="SAM" id="Phobius"/>
    </source>
</evidence>
<accession>A0A1M4XQ65</accession>
<feature type="transmembrane region" description="Helical" evidence="1">
    <location>
        <begin position="332"/>
        <end position="350"/>
    </location>
</feature>
<keyword evidence="3" id="KW-1185">Reference proteome</keyword>
<evidence type="ECO:0000313" key="3">
    <source>
        <dbReference type="Proteomes" id="UP000184251"/>
    </source>
</evidence>
<feature type="transmembrane region" description="Helical" evidence="1">
    <location>
        <begin position="261"/>
        <end position="281"/>
    </location>
</feature>
<dbReference type="AlphaFoldDB" id="A0A1M4XQ65"/>
<evidence type="ECO:0008006" key="4">
    <source>
        <dbReference type="Google" id="ProtNLM"/>
    </source>
</evidence>
<name>A0A1M4XQ65_9FIRM</name>
<feature type="transmembrane region" description="Helical" evidence="1">
    <location>
        <begin position="356"/>
        <end position="372"/>
    </location>
</feature>
<keyword evidence="1" id="KW-1133">Transmembrane helix</keyword>
<feature type="transmembrane region" description="Helical" evidence="1">
    <location>
        <begin position="379"/>
        <end position="409"/>
    </location>
</feature>
<feature type="transmembrane region" description="Helical" evidence="1">
    <location>
        <begin position="163"/>
        <end position="184"/>
    </location>
</feature>
<keyword evidence="1" id="KW-0472">Membrane</keyword>
<reference evidence="2 3" key="1">
    <citation type="submission" date="2016-11" db="EMBL/GenBank/DDBJ databases">
        <authorList>
            <person name="Jaros S."/>
            <person name="Januszkiewicz K."/>
            <person name="Wedrychowicz H."/>
        </authorList>
    </citation>
    <scope>NUCLEOTIDE SEQUENCE [LARGE SCALE GENOMIC DNA]</scope>
    <source>
        <strain evidence="2 3">DSM 14828</strain>
    </source>
</reference>
<feature type="transmembrane region" description="Helical" evidence="1">
    <location>
        <begin position="90"/>
        <end position="111"/>
    </location>
</feature>
<feature type="transmembrane region" description="Helical" evidence="1">
    <location>
        <begin position="44"/>
        <end position="63"/>
    </location>
</feature>
<dbReference type="EMBL" id="FQTU01000010">
    <property type="protein sequence ID" value="SHE95727.1"/>
    <property type="molecule type" value="Genomic_DNA"/>
</dbReference>
<dbReference type="InterPro" id="IPR011470">
    <property type="entry name" value="DUF1576"/>
</dbReference>
<dbReference type="Proteomes" id="UP000184251">
    <property type="component" value="Unassembled WGS sequence"/>
</dbReference>